<dbReference type="EMBL" id="CP046052">
    <property type="protein sequence ID" value="QGM47093.1"/>
    <property type="molecule type" value="Genomic_DNA"/>
</dbReference>
<dbReference type="AlphaFoldDB" id="A0A6B8KKF5"/>
<gene>
    <name evidence="2" type="ORF">H2LOC_016125</name>
</gene>
<reference evidence="2 3" key="1">
    <citation type="submission" date="2019-11" db="EMBL/GenBank/DDBJ databases">
        <title>The genome sequence of Methylocystis heyeri.</title>
        <authorList>
            <person name="Oshkin I.Y."/>
            <person name="Miroshnikov K."/>
            <person name="Dedysh S.N."/>
        </authorList>
    </citation>
    <scope>NUCLEOTIDE SEQUENCE [LARGE SCALE GENOMIC DNA]</scope>
    <source>
        <strain evidence="2 3">H2</strain>
    </source>
</reference>
<keyword evidence="3" id="KW-1185">Reference proteome</keyword>
<name>A0A6B8KKF5_9HYPH</name>
<keyword evidence="1" id="KW-0732">Signal</keyword>
<dbReference type="Proteomes" id="UP000309061">
    <property type="component" value="Chromosome"/>
</dbReference>
<organism evidence="2 3">
    <name type="scientific">Methylocystis heyeri</name>
    <dbReference type="NCBI Taxonomy" id="391905"/>
    <lineage>
        <taxon>Bacteria</taxon>
        <taxon>Pseudomonadati</taxon>
        <taxon>Pseudomonadota</taxon>
        <taxon>Alphaproteobacteria</taxon>
        <taxon>Hyphomicrobiales</taxon>
        <taxon>Methylocystaceae</taxon>
        <taxon>Methylocystis</taxon>
    </lineage>
</organism>
<proteinExistence type="predicted"/>
<evidence type="ECO:0000256" key="1">
    <source>
        <dbReference type="SAM" id="SignalP"/>
    </source>
</evidence>
<feature type="signal peptide" evidence="1">
    <location>
        <begin position="1"/>
        <end position="21"/>
    </location>
</feature>
<sequence>MKLSSAAVLAILVGSSTPVFAQFPIPPSPPPEQTGIHCQDFRQLSNGAWTPVRRVTLTAPQGPFTVEPGESFGIETGGHLFNLRIARILNDQCR</sequence>
<dbReference type="RefSeq" id="WP_136497958.1">
    <property type="nucleotide sequence ID" value="NZ_CP046052.1"/>
</dbReference>
<protein>
    <submittedName>
        <fullName evidence="2">Uncharacterized protein</fullName>
    </submittedName>
</protein>
<evidence type="ECO:0000313" key="2">
    <source>
        <dbReference type="EMBL" id="QGM47093.1"/>
    </source>
</evidence>
<evidence type="ECO:0000313" key="3">
    <source>
        <dbReference type="Proteomes" id="UP000309061"/>
    </source>
</evidence>
<dbReference type="KEGG" id="mhey:H2LOC_016125"/>
<accession>A0A6B8KKF5</accession>
<feature type="chain" id="PRO_5025628348" evidence="1">
    <location>
        <begin position="22"/>
        <end position="94"/>
    </location>
</feature>